<proteinExistence type="predicted"/>
<evidence type="ECO:0000256" key="1">
    <source>
        <dbReference type="SAM" id="MobiDB-lite"/>
    </source>
</evidence>
<name>A0ABP3L7R2_9ACTN</name>
<dbReference type="EMBL" id="BAAABY010000054">
    <property type="protein sequence ID" value="GAA0494974.1"/>
    <property type="molecule type" value="Genomic_DNA"/>
</dbReference>
<feature type="compositionally biased region" description="Polar residues" evidence="1">
    <location>
        <begin position="181"/>
        <end position="196"/>
    </location>
</feature>
<dbReference type="Proteomes" id="UP001500909">
    <property type="component" value="Unassembled WGS sequence"/>
</dbReference>
<reference evidence="3" key="1">
    <citation type="journal article" date="2019" name="Int. J. Syst. Evol. Microbiol.">
        <title>The Global Catalogue of Microorganisms (GCM) 10K type strain sequencing project: providing services to taxonomists for standard genome sequencing and annotation.</title>
        <authorList>
            <consortium name="The Broad Institute Genomics Platform"/>
            <consortium name="The Broad Institute Genome Sequencing Center for Infectious Disease"/>
            <person name="Wu L."/>
            <person name="Ma J."/>
        </authorList>
    </citation>
    <scope>NUCLEOTIDE SEQUENCE [LARGE SCALE GENOMIC DNA]</scope>
    <source>
        <strain evidence="3">JCM 4805</strain>
    </source>
</reference>
<organism evidence="2 3">
    <name type="scientific">Streptomyces olivaceiscleroticus</name>
    <dbReference type="NCBI Taxonomy" id="68245"/>
    <lineage>
        <taxon>Bacteria</taxon>
        <taxon>Bacillati</taxon>
        <taxon>Actinomycetota</taxon>
        <taxon>Actinomycetes</taxon>
        <taxon>Kitasatosporales</taxon>
        <taxon>Streptomycetaceae</taxon>
        <taxon>Streptomyces</taxon>
    </lineage>
</organism>
<feature type="compositionally biased region" description="Basic and acidic residues" evidence="1">
    <location>
        <begin position="161"/>
        <end position="170"/>
    </location>
</feature>
<evidence type="ECO:0000313" key="2">
    <source>
        <dbReference type="EMBL" id="GAA0494974.1"/>
    </source>
</evidence>
<accession>A0ABP3L7R2</accession>
<feature type="compositionally biased region" description="Basic and acidic residues" evidence="1">
    <location>
        <begin position="139"/>
        <end position="150"/>
    </location>
</feature>
<feature type="compositionally biased region" description="Basic residues" evidence="1">
    <location>
        <begin position="227"/>
        <end position="239"/>
    </location>
</feature>
<comment type="caution">
    <text evidence="2">The sequence shown here is derived from an EMBL/GenBank/DDBJ whole genome shotgun (WGS) entry which is preliminary data.</text>
</comment>
<gene>
    <name evidence="2" type="ORF">GCM10010361_70450</name>
</gene>
<feature type="region of interest" description="Disordered" evidence="1">
    <location>
        <begin position="107"/>
        <end position="239"/>
    </location>
</feature>
<protein>
    <submittedName>
        <fullName evidence="2">Uncharacterized protein</fullName>
    </submittedName>
</protein>
<evidence type="ECO:0000313" key="3">
    <source>
        <dbReference type="Proteomes" id="UP001500909"/>
    </source>
</evidence>
<feature type="compositionally biased region" description="Basic and acidic residues" evidence="1">
    <location>
        <begin position="197"/>
        <end position="209"/>
    </location>
</feature>
<keyword evidence="3" id="KW-1185">Reference proteome</keyword>
<sequence length="239" mass="26553">MDDDVRCVVTRQDRRKLYFEALACSPLPRDHYDEDVVTLLSGERRERALGADQYLHFTLIWPTAGFDRTALHGLNSNKDRARFNVPVALDAVQMFRHAVTSTDLATTSGKNAINTPLVGRFPEGTTDSRAGRNGGRAGDPVRARLCDLRGVRGTGTTRPGPAERRVRASPEMRGPQPLASPASSPGIQLLTAPSRNPQDHPHEPVRQPDRWPGTAARQRDGSGARPSPRRHRTRRLRHR</sequence>